<name>W3V2J0_9GAMM</name>
<evidence type="ECO:0000313" key="1">
    <source>
        <dbReference type="EMBL" id="ETS29279.1"/>
    </source>
</evidence>
<evidence type="ECO:0000313" key="2">
    <source>
        <dbReference type="Proteomes" id="UP000018957"/>
    </source>
</evidence>
<keyword evidence="2" id="KW-1185">Reference proteome</keyword>
<comment type="caution">
    <text evidence="1">The sequence shown here is derived from an EMBL/GenBank/DDBJ whole genome shotgun (WGS) entry which is preliminary data.</text>
</comment>
<dbReference type="Proteomes" id="UP000018957">
    <property type="component" value="Unassembled WGS sequence"/>
</dbReference>
<proteinExistence type="predicted"/>
<evidence type="ECO:0008006" key="3">
    <source>
        <dbReference type="Google" id="ProtNLM"/>
    </source>
</evidence>
<gene>
    <name evidence="1" type="ORF">PTE_04501</name>
</gene>
<dbReference type="AlphaFoldDB" id="W3V2J0"/>
<reference evidence="1 2" key="1">
    <citation type="submission" date="2013-11" db="EMBL/GenBank/DDBJ databases">
        <title>Elucidation of the Photorhabdus temperata genome and generation of transposon mutant library to identify motility mutants.</title>
        <authorList>
            <person name="Hurst S.G.IV."/>
            <person name="Micheals B."/>
            <person name="Abebe-Akele F."/>
            <person name="Rowedder H."/>
            <person name="Bullock H."/>
            <person name="Jackobeck R."/>
            <person name="Janicki E."/>
            <person name="Tisa L.S."/>
        </authorList>
    </citation>
    <scope>NUCLEOTIDE SEQUENCE [LARGE SCALE GENOMIC DNA]</scope>
    <source>
        <strain evidence="1 2">NC19</strain>
    </source>
</reference>
<organism evidence="1 2">
    <name type="scientific">Photorhabdus khanii NC19</name>
    <dbReference type="NCBI Taxonomy" id="1004151"/>
    <lineage>
        <taxon>Bacteria</taxon>
        <taxon>Pseudomonadati</taxon>
        <taxon>Pseudomonadota</taxon>
        <taxon>Gammaproteobacteria</taxon>
        <taxon>Enterobacterales</taxon>
        <taxon>Morganellaceae</taxon>
        <taxon>Photorhabdus</taxon>
    </lineage>
</organism>
<sequence length="99" mass="11679">MPGEKSYYFTWQMASHNSLYLFRHLRPLNMGMFILVTNEMDNDVLDMEALLSTYKAQQKVEWGFRFLKSPEFLTSTLYLKKPADSVSHSTLGVFNFRRD</sequence>
<accession>W3V2J0</accession>
<protein>
    <recommendedName>
        <fullName evidence="3">Transposase IS4-like domain-containing protein</fullName>
    </recommendedName>
</protein>
<dbReference type="PATRIC" id="fig|1004151.3.peg.4640"/>
<dbReference type="EMBL" id="AYSJ01000017">
    <property type="protein sequence ID" value="ETS29279.1"/>
    <property type="molecule type" value="Genomic_DNA"/>
</dbReference>